<dbReference type="Pfam" id="PF04833">
    <property type="entry name" value="COBRA"/>
    <property type="match status" value="1"/>
</dbReference>
<name>A0A1Q3AZR4_CEPFO</name>
<evidence type="ECO:0000256" key="3">
    <source>
        <dbReference type="ARBA" id="ARBA00022622"/>
    </source>
</evidence>
<keyword evidence="6" id="KW-0449">Lipoprotein</keyword>
<dbReference type="InParanoid" id="A0A1Q3AZR4"/>
<dbReference type="InterPro" id="IPR006918">
    <property type="entry name" value="COBRA_pln"/>
</dbReference>
<gene>
    <name evidence="9" type="ORF">CFOL_v3_04728</name>
</gene>
<evidence type="ECO:0000259" key="8">
    <source>
        <dbReference type="Pfam" id="PF25079"/>
    </source>
</evidence>
<organism evidence="9 10">
    <name type="scientific">Cephalotus follicularis</name>
    <name type="common">Albany pitcher plant</name>
    <dbReference type="NCBI Taxonomy" id="3775"/>
    <lineage>
        <taxon>Eukaryota</taxon>
        <taxon>Viridiplantae</taxon>
        <taxon>Streptophyta</taxon>
        <taxon>Embryophyta</taxon>
        <taxon>Tracheophyta</taxon>
        <taxon>Spermatophyta</taxon>
        <taxon>Magnoliopsida</taxon>
        <taxon>eudicotyledons</taxon>
        <taxon>Gunneridae</taxon>
        <taxon>Pentapetalae</taxon>
        <taxon>rosids</taxon>
        <taxon>fabids</taxon>
        <taxon>Oxalidales</taxon>
        <taxon>Cephalotaceae</taxon>
        <taxon>Cephalotus</taxon>
    </lineage>
</organism>
<keyword evidence="5" id="KW-0325">Glycoprotein</keyword>
<dbReference type="PIRSF" id="PIRSF038122">
    <property type="entry name" value="COBRA"/>
    <property type="match status" value="1"/>
</dbReference>
<dbReference type="Pfam" id="PF25079">
    <property type="entry name" value="COB_C"/>
    <property type="match status" value="1"/>
</dbReference>
<keyword evidence="10" id="KW-1185">Reference proteome</keyword>
<comment type="subcellular location">
    <subcellularLocation>
        <location evidence="1">Cell membrane</location>
        <topology evidence="1">Lipid-anchor</topology>
        <topology evidence="1">GPI-anchor</topology>
    </subcellularLocation>
</comment>
<evidence type="ECO:0000256" key="7">
    <source>
        <dbReference type="SAM" id="SignalP"/>
    </source>
</evidence>
<dbReference type="GO" id="GO:0005886">
    <property type="term" value="C:plasma membrane"/>
    <property type="evidence" value="ECO:0007669"/>
    <property type="project" value="UniProtKB-SubCell"/>
</dbReference>
<dbReference type="EMBL" id="BDDD01000186">
    <property type="protein sequence ID" value="GAV61200.1"/>
    <property type="molecule type" value="Genomic_DNA"/>
</dbReference>
<evidence type="ECO:0000313" key="9">
    <source>
        <dbReference type="EMBL" id="GAV61200.1"/>
    </source>
</evidence>
<evidence type="ECO:0000256" key="2">
    <source>
        <dbReference type="ARBA" id="ARBA00005507"/>
    </source>
</evidence>
<keyword evidence="3" id="KW-0336">GPI-anchor</keyword>
<reference evidence="10" key="1">
    <citation type="submission" date="2016-04" db="EMBL/GenBank/DDBJ databases">
        <title>Cephalotus genome sequencing.</title>
        <authorList>
            <person name="Fukushima K."/>
            <person name="Hasebe M."/>
            <person name="Fang X."/>
        </authorList>
    </citation>
    <scope>NUCLEOTIDE SEQUENCE [LARGE SCALE GENOMIC DNA]</scope>
    <source>
        <strain evidence="10">cv. St1</strain>
    </source>
</reference>
<evidence type="ECO:0000256" key="4">
    <source>
        <dbReference type="ARBA" id="ARBA00022729"/>
    </source>
</evidence>
<protein>
    <submittedName>
        <fullName evidence="9">COBRA domain-containing protein</fullName>
    </submittedName>
</protein>
<accession>A0A1Q3AZR4</accession>
<comment type="caution">
    <text evidence="9">The sequence shown here is derived from an EMBL/GenBank/DDBJ whole genome shotgun (WGS) entry which is preliminary data.</text>
</comment>
<feature type="signal peptide" evidence="7">
    <location>
        <begin position="1"/>
        <end position="18"/>
    </location>
</feature>
<dbReference type="OrthoDB" id="1884438at2759"/>
<dbReference type="STRING" id="3775.A0A1Q3AZR4"/>
<keyword evidence="4 7" id="KW-0732">Signal</keyword>
<dbReference type="PANTHER" id="PTHR31673:SF30">
    <property type="entry name" value="COBRA-LIKE PROTEIN 6"/>
    <property type="match status" value="1"/>
</dbReference>
<feature type="non-terminal residue" evidence="9">
    <location>
        <position position="428"/>
    </location>
</feature>
<sequence length="428" mass="48217">MGVVLILIFFSVISNSYGYDPLDPQANITIRWDLLQSNGATNDVKVSMFNFQQYRHVDQPGWKLSWAWISDEVIWNMWGAEATQQGNCSKFKGMQLPHCCDKRPVIVDLLPGTSYNLQTSNCCKGGVLTSMTQDPSRIGATFQLNVGGGANYSDFAMPENFTLGVPGYSCGQPHEVPPTKFSVDAGRRTTQALRTWNVTCIYSQFQASPRPKCCVSLSTFYNSTIVPCPECSCNCQGLQGASCLKPGEMPSLLQQKHDPNEEPPPLVLCSQHMCPIRVHWHVKQSYKEYWRVKITVTNLNVIKNYSQWNMVVLHPNLQSLTQVFSFNYMPLNQYGSMNDTGMFWGIQYYNDMLLQAGESGNVQTEVLLHKDPGIFTFNEGWTFPRRIIFNGDDCVMPPPDDYPRLPNSGLSAPPNHFIILFSMLLVVL</sequence>
<feature type="chain" id="PRO_5013360943" evidence="7">
    <location>
        <begin position="19"/>
        <end position="428"/>
    </location>
</feature>
<keyword evidence="3" id="KW-0472">Membrane</keyword>
<evidence type="ECO:0000313" key="10">
    <source>
        <dbReference type="Proteomes" id="UP000187406"/>
    </source>
</evidence>
<dbReference type="GO" id="GO:0052324">
    <property type="term" value="P:plant-type cell wall cellulose biosynthetic process"/>
    <property type="evidence" value="ECO:0007669"/>
    <property type="project" value="TreeGrafter"/>
</dbReference>
<dbReference type="PANTHER" id="PTHR31673">
    <property type="entry name" value="PROTEIN COBRA"/>
    <property type="match status" value="1"/>
</dbReference>
<dbReference type="Proteomes" id="UP000187406">
    <property type="component" value="Unassembled WGS sequence"/>
</dbReference>
<dbReference type="GO" id="GO:0098552">
    <property type="term" value="C:side of membrane"/>
    <property type="evidence" value="ECO:0007669"/>
    <property type="project" value="UniProtKB-KW"/>
</dbReference>
<dbReference type="InterPro" id="IPR056900">
    <property type="entry name" value="COB_C"/>
</dbReference>
<dbReference type="GO" id="GO:0010215">
    <property type="term" value="P:cellulose microfibril organization"/>
    <property type="evidence" value="ECO:0007669"/>
    <property type="project" value="InterPro"/>
</dbReference>
<evidence type="ECO:0000256" key="1">
    <source>
        <dbReference type="ARBA" id="ARBA00004609"/>
    </source>
</evidence>
<evidence type="ECO:0000256" key="6">
    <source>
        <dbReference type="ARBA" id="ARBA00023288"/>
    </source>
</evidence>
<evidence type="ECO:0000256" key="5">
    <source>
        <dbReference type="ARBA" id="ARBA00023180"/>
    </source>
</evidence>
<dbReference type="AlphaFoldDB" id="A0A1Q3AZR4"/>
<proteinExistence type="inferred from homology"/>
<comment type="similarity">
    <text evidence="2">Belongs to the COBRA family.</text>
</comment>
<feature type="domain" description="COBRA C-terminal" evidence="8">
    <location>
        <begin position="212"/>
        <end position="403"/>
    </location>
</feature>